<accession>X0X5T8</accession>
<dbReference type="AlphaFoldDB" id="X0X5T8"/>
<comment type="caution">
    <text evidence="2">The sequence shown here is derived from an EMBL/GenBank/DDBJ whole genome shotgun (WGS) entry which is preliminary data.</text>
</comment>
<feature type="non-terminal residue" evidence="2">
    <location>
        <position position="1"/>
    </location>
</feature>
<proteinExistence type="predicted"/>
<evidence type="ECO:0000256" key="1">
    <source>
        <dbReference type="SAM" id="MobiDB-lite"/>
    </source>
</evidence>
<evidence type="ECO:0000313" key="2">
    <source>
        <dbReference type="EMBL" id="GAG20366.1"/>
    </source>
</evidence>
<organism evidence="2">
    <name type="scientific">marine sediment metagenome</name>
    <dbReference type="NCBI Taxonomy" id="412755"/>
    <lineage>
        <taxon>unclassified sequences</taxon>
        <taxon>metagenomes</taxon>
        <taxon>ecological metagenomes</taxon>
    </lineage>
</organism>
<feature type="region of interest" description="Disordered" evidence="1">
    <location>
        <begin position="34"/>
        <end position="55"/>
    </location>
</feature>
<gene>
    <name evidence="2" type="ORF">S01H1_60407</name>
</gene>
<dbReference type="EMBL" id="BARS01039563">
    <property type="protein sequence ID" value="GAG20366.1"/>
    <property type="molecule type" value="Genomic_DNA"/>
</dbReference>
<sequence>HKGKPMRKVPMNYLTWLSEQDWISGWEDLHEYIKGKIDQPQTGHQRGDGEEPPPF</sequence>
<reference evidence="2" key="1">
    <citation type="journal article" date="2014" name="Front. Microbiol.">
        <title>High frequency of phylogenetically diverse reductive dehalogenase-homologous genes in deep subseafloor sedimentary metagenomes.</title>
        <authorList>
            <person name="Kawai M."/>
            <person name="Futagami T."/>
            <person name="Toyoda A."/>
            <person name="Takaki Y."/>
            <person name="Nishi S."/>
            <person name="Hori S."/>
            <person name="Arai W."/>
            <person name="Tsubouchi T."/>
            <person name="Morono Y."/>
            <person name="Uchiyama I."/>
            <person name="Ito T."/>
            <person name="Fujiyama A."/>
            <person name="Inagaki F."/>
            <person name="Takami H."/>
        </authorList>
    </citation>
    <scope>NUCLEOTIDE SEQUENCE</scope>
    <source>
        <strain evidence="2">Expedition CK06-06</strain>
    </source>
</reference>
<name>X0X5T8_9ZZZZ</name>
<protein>
    <submittedName>
        <fullName evidence="2">Uncharacterized protein</fullName>
    </submittedName>
</protein>